<evidence type="ECO:0000256" key="8">
    <source>
        <dbReference type="ARBA" id="ARBA00023030"/>
    </source>
</evidence>
<dbReference type="AlphaFoldDB" id="R0FUR4"/>
<name>R0FUR4_9BRAS</name>
<dbReference type="GO" id="GO:0008283">
    <property type="term" value="P:cell population proliferation"/>
    <property type="evidence" value="ECO:0007669"/>
    <property type="project" value="UniProtKB-UniRule"/>
</dbReference>
<dbReference type="PANTHER" id="PTHR33285">
    <property type="entry name" value="PHYTOSULFOKINES 3"/>
    <property type="match status" value="1"/>
</dbReference>
<evidence type="ECO:0000256" key="3">
    <source>
        <dbReference type="ARBA" id="ARBA00022473"/>
    </source>
</evidence>
<evidence type="ECO:0000256" key="2">
    <source>
        <dbReference type="ARBA" id="ARBA00010781"/>
    </source>
</evidence>
<dbReference type="Pfam" id="PF06404">
    <property type="entry name" value="PSK"/>
    <property type="match status" value="1"/>
</dbReference>
<protein>
    <recommendedName>
        <fullName evidence="9">Phytosulfokine</fullName>
    </recommendedName>
    <component>
        <recommendedName>
            <fullName evidence="9">Phytosulfokine-alpha</fullName>
            <shortName evidence="9">PSK-alpha</shortName>
            <shortName evidence="9">Phytosulfokine-a</shortName>
        </recommendedName>
    </component>
    <component>
        <recommendedName>
            <fullName evidence="9">Phytosulfokine-beta</fullName>
            <shortName evidence="9">PSK-beta</shortName>
            <shortName evidence="9">Phytosulfokine-b</shortName>
        </recommendedName>
    </component>
</protein>
<evidence type="ECO:0000313" key="11">
    <source>
        <dbReference type="Proteomes" id="UP000029121"/>
    </source>
</evidence>
<proteinExistence type="inferred from homology"/>
<dbReference type="GO" id="GO:0008083">
    <property type="term" value="F:growth factor activity"/>
    <property type="evidence" value="ECO:0007669"/>
    <property type="project" value="UniProtKB-UniRule"/>
</dbReference>
<dbReference type="OrthoDB" id="1858282at2759"/>
<feature type="chain" id="PRO_5031601188" description="Phytosulfokine" evidence="9">
    <location>
        <begin position="23"/>
        <end position="86"/>
    </location>
</feature>
<keyword evidence="7 9" id="KW-0221">Differentiation</keyword>
<evidence type="ECO:0000256" key="9">
    <source>
        <dbReference type="RuleBase" id="RU368031"/>
    </source>
</evidence>
<comment type="similarity">
    <text evidence="2 9">Belongs to the phytosulfokine family.</text>
</comment>
<dbReference type="EMBL" id="KB870808">
    <property type="protein sequence ID" value="EOA26296.1"/>
    <property type="molecule type" value="Genomic_DNA"/>
</dbReference>
<sequence>MANVSALLMIALLLCSTLMCSARPNPAFTVVITTASDPCNMEKKMEGRLDEMAEENCGDNDEDCLMRRSLVAHTDYIYTQKKNKNL</sequence>
<dbReference type="PANTHER" id="PTHR33285:SF23">
    <property type="entry name" value="PHYTOSULFOKINES 2"/>
    <property type="match status" value="1"/>
</dbReference>
<dbReference type="eggNOG" id="ENOG502S6XU">
    <property type="taxonomic scope" value="Eukaryota"/>
</dbReference>
<evidence type="ECO:0000256" key="4">
    <source>
        <dbReference type="ARBA" id="ARBA00022525"/>
    </source>
</evidence>
<comment type="PTM">
    <text evidence="9">PSK-alpha is produced by endopeptidase digestion. PSK-beta is produced from PSK-alpha by exopeptidase digestion.</text>
</comment>
<organism evidence="10 11">
    <name type="scientific">Capsella rubella</name>
    <dbReference type="NCBI Taxonomy" id="81985"/>
    <lineage>
        <taxon>Eukaryota</taxon>
        <taxon>Viridiplantae</taxon>
        <taxon>Streptophyta</taxon>
        <taxon>Embryophyta</taxon>
        <taxon>Tracheophyta</taxon>
        <taxon>Spermatophyta</taxon>
        <taxon>Magnoliopsida</taxon>
        <taxon>eudicotyledons</taxon>
        <taxon>Gunneridae</taxon>
        <taxon>Pentapetalae</taxon>
        <taxon>rosids</taxon>
        <taxon>malvids</taxon>
        <taxon>Brassicales</taxon>
        <taxon>Brassicaceae</taxon>
        <taxon>Camelineae</taxon>
        <taxon>Capsella</taxon>
    </lineage>
</organism>
<evidence type="ECO:0000313" key="10">
    <source>
        <dbReference type="EMBL" id="EOA26296.1"/>
    </source>
</evidence>
<comment type="PTM">
    <text evidence="9">Sulfation is important for activity and for the binding to a putative membrane receptor.</text>
</comment>
<keyword evidence="4 9" id="KW-0964">Secreted</keyword>
<keyword evidence="11" id="KW-1185">Reference proteome</keyword>
<gene>
    <name evidence="10" type="ORF">CARUB_v10024420mg</name>
</gene>
<comment type="subcellular location">
    <subcellularLocation>
        <location evidence="1 9">Secreted</location>
    </subcellularLocation>
</comment>
<keyword evidence="8 9" id="KW-0339">Growth factor</keyword>
<dbReference type="KEGG" id="crb:17889437"/>
<evidence type="ECO:0000256" key="6">
    <source>
        <dbReference type="ARBA" id="ARBA00022729"/>
    </source>
</evidence>
<keyword evidence="6 9" id="KW-0732">Signal</keyword>
<evidence type="ECO:0000256" key="5">
    <source>
        <dbReference type="ARBA" id="ARBA00022641"/>
    </source>
</evidence>
<evidence type="ECO:0000256" key="1">
    <source>
        <dbReference type="ARBA" id="ARBA00004613"/>
    </source>
</evidence>
<dbReference type="Proteomes" id="UP000029121">
    <property type="component" value="Unassembled WGS sequence"/>
</dbReference>
<dbReference type="GO" id="GO:0030154">
    <property type="term" value="P:cell differentiation"/>
    <property type="evidence" value="ECO:0007669"/>
    <property type="project" value="UniProtKB-UniRule"/>
</dbReference>
<evidence type="ECO:0000256" key="7">
    <source>
        <dbReference type="ARBA" id="ARBA00022782"/>
    </source>
</evidence>
<dbReference type="InterPro" id="IPR009438">
    <property type="entry name" value="Phytosulfokine"/>
</dbReference>
<comment type="function">
    <text evidence="9">Promotes plant cell differentiation, organogenesis and somatic embryogenesis as well as cell proliferation.</text>
</comment>
<reference evidence="11" key="1">
    <citation type="journal article" date="2013" name="Nat. Genet.">
        <title>The Capsella rubella genome and the genomic consequences of rapid mating system evolution.</title>
        <authorList>
            <person name="Slotte T."/>
            <person name="Hazzouri K.M."/>
            <person name="Agren J.A."/>
            <person name="Koenig D."/>
            <person name="Maumus F."/>
            <person name="Guo Y.L."/>
            <person name="Steige K."/>
            <person name="Platts A.E."/>
            <person name="Escobar J.S."/>
            <person name="Newman L.K."/>
            <person name="Wang W."/>
            <person name="Mandakova T."/>
            <person name="Vello E."/>
            <person name="Smith L.M."/>
            <person name="Henz S.R."/>
            <person name="Steffen J."/>
            <person name="Takuno S."/>
            <person name="Brandvain Y."/>
            <person name="Coop G."/>
            <person name="Andolfatto P."/>
            <person name="Hu T.T."/>
            <person name="Blanchette M."/>
            <person name="Clark R.M."/>
            <person name="Quesneville H."/>
            <person name="Nordborg M."/>
            <person name="Gaut B.S."/>
            <person name="Lysak M.A."/>
            <person name="Jenkins J."/>
            <person name="Grimwood J."/>
            <person name="Chapman J."/>
            <person name="Prochnik S."/>
            <person name="Shu S."/>
            <person name="Rokhsar D."/>
            <person name="Schmutz J."/>
            <person name="Weigel D."/>
            <person name="Wright S.I."/>
        </authorList>
    </citation>
    <scope>NUCLEOTIDE SEQUENCE [LARGE SCALE GENOMIC DNA]</scope>
    <source>
        <strain evidence="11">cv. Monte Gargano</strain>
    </source>
</reference>
<keyword evidence="3 9" id="KW-0217">Developmental protein</keyword>
<dbReference type="GO" id="GO:0005576">
    <property type="term" value="C:extracellular region"/>
    <property type="evidence" value="ECO:0007669"/>
    <property type="project" value="UniProtKB-SubCell"/>
</dbReference>
<keyword evidence="5 9" id="KW-0765">Sulfation</keyword>
<accession>R0FUR4</accession>
<feature type="signal peptide" evidence="9">
    <location>
        <begin position="1"/>
        <end position="22"/>
    </location>
</feature>
<dbReference type="STRING" id="81985.R0FUR4"/>